<dbReference type="RefSeq" id="WP_204413854.1">
    <property type="nucleotide sequence ID" value="NZ_JAFBED010000002.1"/>
</dbReference>
<dbReference type="SUPFAM" id="SSF53448">
    <property type="entry name" value="Nucleotide-diphospho-sugar transferases"/>
    <property type="match status" value="1"/>
</dbReference>
<comment type="pathway">
    <text evidence="8">Carotenoid biosynthesis; staphyloxanthin biosynthesis; staphyloxanthin from farnesyl diphosphate: step 4/5.</text>
</comment>
<keyword evidence="4 13" id="KW-0808">Transferase</keyword>
<keyword evidence="6 11" id="KW-0472">Membrane</keyword>
<reference evidence="13 14" key="1">
    <citation type="submission" date="2021-01" db="EMBL/GenBank/DDBJ databases">
        <title>Genomic Encyclopedia of Type Strains, Phase IV (KMG-IV): sequencing the most valuable type-strain genomes for metagenomic binning, comparative biology and taxonomic classification.</title>
        <authorList>
            <person name="Goeker M."/>
        </authorList>
    </citation>
    <scope>NUCLEOTIDE SEQUENCE [LARGE SCALE GENOMIC DNA]</scope>
    <source>
        <strain evidence="13 14">DSM 25879</strain>
    </source>
</reference>
<dbReference type="EMBL" id="JAFBED010000002">
    <property type="protein sequence ID" value="MBM7619074.1"/>
    <property type="molecule type" value="Genomic_DNA"/>
</dbReference>
<protein>
    <recommendedName>
        <fullName evidence="10">4,4'-diaponeurosporenoate glycosyltransferase</fullName>
    </recommendedName>
</protein>
<comment type="function">
    <text evidence="7">Catalyzes the glycosylation of 4,4'-diaponeurosporenoate, i.e. the esterification of glucose at the C1'' position with the carboxyl group of 4,4'-diaponeurosporenic acid, to form glycosyl-4,4'-diaponeurosporenoate. This is a step in the biosynthesis of staphyloxanthin, an orange pigment present in most staphylococci strains.</text>
</comment>
<dbReference type="CDD" id="cd00761">
    <property type="entry name" value="Glyco_tranf_GTA_type"/>
    <property type="match status" value="1"/>
</dbReference>
<evidence type="ECO:0000313" key="13">
    <source>
        <dbReference type="EMBL" id="MBM7619074.1"/>
    </source>
</evidence>
<dbReference type="GO" id="GO:0016757">
    <property type="term" value="F:glycosyltransferase activity"/>
    <property type="evidence" value="ECO:0007669"/>
    <property type="project" value="UniProtKB-KW"/>
</dbReference>
<dbReference type="PANTHER" id="PTHR43646:SF2">
    <property type="entry name" value="GLYCOSYLTRANSFERASE 2-LIKE DOMAIN-CONTAINING PROTEIN"/>
    <property type="match status" value="1"/>
</dbReference>
<comment type="similarity">
    <text evidence="9">Belongs to the glycosyltransferase 2 family. CrtQ subfamily.</text>
</comment>
<keyword evidence="2" id="KW-1003">Cell membrane</keyword>
<feature type="transmembrane region" description="Helical" evidence="11">
    <location>
        <begin position="160"/>
        <end position="178"/>
    </location>
</feature>
<proteinExistence type="inferred from homology"/>
<dbReference type="InterPro" id="IPR029044">
    <property type="entry name" value="Nucleotide-diphossugar_trans"/>
</dbReference>
<evidence type="ECO:0000256" key="1">
    <source>
        <dbReference type="ARBA" id="ARBA00004236"/>
    </source>
</evidence>
<organism evidence="13 14">
    <name type="scientific">Sutcliffiella tianshenii</name>
    <dbReference type="NCBI Taxonomy" id="1463404"/>
    <lineage>
        <taxon>Bacteria</taxon>
        <taxon>Bacillati</taxon>
        <taxon>Bacillota</taxon>
        <taxon>Bacilli</taxon>
        <taxon>Bacillales</taxon>
        <taxon>Bacillaceae</taxon>
        <taxon>Sutcliffiella</taxon>
    </lineage>
</organism>
<evidence type="ECO:0000256" key="7">
    <source>
        <dbReference type="ARBA" id="ARBA00037281"/>
    </source>
</evidence>
<evidence type="ECO:0000256" key="5">
    <source>
        <dbReference type="ARBA" id="ARBA00022746"/>
    </source>
</evidence>
<comment type="subcellular location">
    <subcellularLocation>
        <location evidence="1">Cell membrane</location>
    </subcellularLocation>
</comment>
<feature type="transmembrane region" description="Helical" evidence="11">
    <location>
        <begin position="267"/>
        <end position="285"/>
    </location>
</feature>
<evidence type="ECO:0000256" key="6">
    <source>
        <dbReference type="ARBA" id="ARBA00023136"/>
    </source>
</evidence>
<evidence type="ECO:0000256" key="9">
    <source>
        <dbReference type="ARBA" id="ARBA00038120"/>
    </source>
</evidence>
<dbReference type="InterPro" id="IPR001173">
    <property type="entry name" value="Glyco_trans_2-like"/>
</dbReference>
<keyword evidence="5" id="KW-0125">Carotenoid biosynthesis</keyword>
<feature type="transmembrane region" description="Helical" evidence="11">
    <location>
        <begin position="322"/>
        <end position="344"/>
    </location>
</feature>
<keyword evidence="11" id="KW-1133">Transmembrane helix</keyword>
<gene>
    <name evidence="13" type="ORF">JOC95_000923</name>
</gene>
<keyword evidence="14" id="KW-1185">Reference proteome</keyword>
<dbReference type="PANTHER" id="PTHR43646">
    <property type="entry name" value="GLYCOSYLTRANSFERASE"/>
    <property type="match status" value="1"/>
</dbReference>
<evidence type="ECO:0000256" key="4">
    <source>
        <dbReference type="ARBA" id="ARBA00022679"/>
    </source>
</evidence>
<keyword evidence="3 13" id="KW-0328">Glycosyltransferase</keyword>
<accession>A0ABS2NWS3</accession>
<dbReference type="Pfam" id="PF00535">
    <property type="entry name" value="Glycos_transf_2"/>
    <property type="match status" value="1"/>
</dbReference>
<name>A0ABS2NWS3_9BACI</name>
<evidence type="ECO:0000256" key="3">
    <source>
        <dbReference type="ARBA" id="ARBA00022676"/>
    </source>
</evidence>
<evidence type="ECO:0000256" key="10">
    <source>
        <dbReference type="ARBA" id="ARBA00040345"/>
    </source>
</evidence>
<evidence type="ECO:0000256" key="2">
    <source>
        <dbReference type="ARBA" id="ARBA00022475"/>
    </source>
</evidence>
<dbReference type="Gene3D" id="3.90.550.10">
    <property type="entry name" value="Spore Coat Polysaccharide Biosynthesis Protein SpsA, Chain A"/>
    <property type="match status" value="1"/>
</dbReference>
<comment type="caution">
    <text evidence="13">The sequence shown here is derived from an EMBL/GenBank/DDBJ whole genome shotgun (WGS) entry which is preliminary data.</text>
</comment>
<evidence type="ECO:0000259" key="12">
    <source>
        <dbReference type="Pfam" id="PF00535"/>
    </source>
</evidence>
<sequence length="357" mass="40454">MTLLTFMTIILNYVLFYQIPHFHRSSQLEADTLRGLSVIIPARNEENNIYRLLASLQPYLDKVKEIIVVDDHSTDRTSDISKSYGATVISLEELPKGWFGKSFGCWNGASASSGEILLFLDADTTVEENGLERLVACIKAHGGMISVHPFHKMKRPYETLSAFFHLVIMGALGAFLPFKKARAVYGAFGQCALISRSDYFRFGGHQAIQGELMENMAFGALIARRGGSVRAYTGKGAISMRMYPEGLSSLVKGWSKSFASGAVRTDFRYLLLVSIWLGGLVTFIVNTQELSLPWFIFIYGILCCQLWRVLRNIGDFKWYMVLGFPIWLVFFMVVFGYSCFRTFFTKNIVWKDRKMDL</sequence>
<keyword evidence="11" id="KW-0812">Transmembrane</keyword>
<evidence type="ECO:0000313" key="14">
    <source>
        <dbReference type="Proteomes" id="UP000737402"/>
    </source>
</evidence>
<feature type="domain" description="Glycosyltransferase 2-like" evidence="12">
    <location>
        <begin position="37"/>
        <end position="197"/>
    </location>
</feature>
<feature type="transmembrane region" description="Helical" evidence="11">
    <location>
        <begin position="291"/>
        <end position="310"/>
    </location>
</feature>
<evidence type="ECO:0000256" key="8">
    <source>
        <dbReference type="ARBA" id="ARBA00037904"/>
    </source>
</evidence>
<evidence type="ECO:0000256" key="11">
    <source>
        <dbReference type="SAM" id="Phobius"/>
    </source>
</evidence>
<dbReference type="Proteomes" id="UP000737402">
    <property type="component" value="Unassembled WGS sequence"/>
</dbReference>